<gene>
    <name evidence="2" type="ORF">WA026_008702</name>
</gene>
<feature type="region of interest" description="Disordered" evidence="1">
    <location>
        <begin position="1"/>
        <end position="140"/>
    </location>
</feature>
<evidence type="ECO:0000313" key="2">
    <source>
        <dbReference type="EMBL" id="KAK9889900.1"/>
    </source>
</evidence>
<protein>
    <submittedName>
        <fullName evidence="2">Uncharacterized protein</fullName>
    </submittedName>
</protein>
<sequence>MNSLKAKKSSPEMGQKNGSMSLETKKDRARDPDCPPPPYALPPRRSKKVRSLPPLSLPVSIPVTQLTKSFRSRLNIKQRQLPSGVKPSELSPMKATHKIGDSCESNSPLSGNSCESNSPLSDSNGQDVSTKATDNAKKNN</sequence>
<feature type="compositionally biased region" description="Basic and acidic residues" evidence="1">
    <location>
        <begin position="23"/>
        <end position="33"/>
    </location>
</feature>
<dbReference type="Proteomes" id="UP001431783">
    <property type="component" value="Unassembled WGS sequence"/>
</dbReference>
<accession>A0AAW1V5G0</accession>
<feature type="compositionally biased region" description="Polar residues" evidence="1">
    <location>
        <begin position="103"/>
        <end position="133"/>
    </location>
</feature>
<keyword evidence="3" id="KW-1185">Reference proteome</keyword>
<proteinExistence type="predicted"/>
<comment type="caution">
    <text evidence="2">The sequence shown here is derived from an EMBL/GenBank/DDBJ whole genome shotgun (WGS) entry which is preliminary data.</text>
</comment>
<organism evidence="2 3">
    <name type="scientific">Henosepilachna vigintioctopunctata</name>
    <dbReference type="NCBI Taxonomy" id="420089"/>
    <lineage>
        <taxon>Eukaryota</taxon>
        <taxon>Metazoa</taxon>
        <taxon>Ecdysozoa</taxon>
        <taxon>Arthropoda</taxon>
        <taxon>Hexapoda</taxon>
        <taxon>Insecta</taxon>
        <taxon>Pterygota</taxon>
        <taxon>Neoptera</taxon>
        <taxon>Endopterygota</taxon>
        <taxon>Coleoptera</taxon>
        <taxon>Polyphaga</taxon>
        <taxon>Cucujiformia</taxon>
        <taxon>Coccinelloidea</taxon>
        <taxon>Coccinellidae</taxon>
        <taxon>Epilachninae</taxon>
        <taxon>Epilachnini</taxon>
        <taxon>Henosepilachna</taxon>
    </lineage>
</organism>
<dbReference type="EMBL" id="JARQZJ010000124">
    <property type="protein sequence ID" value="KAK9889900.1"/>
    <property type="molecule type" value="Genomic_DNA"/>
</dbReference>
<evidence type="ECO:0000256" key="1">
    <source>
        <dbReference type="SAM" id="MobiDB-lite"/>
    </source>
</evidence>
<evidence type="ECO:0000313" key="3">
    <source>
        <dbReference type="Proteomes" id="UP001431783"/>
    </source>
</evidence>
<dbReference type="AlphaFoldDB" id="A0AAW1V5G0"/>
<reference evidence="2 3" key="1">
    <citation type="submission" date="2023-03" db="EMBL/GenBank/DDBJ databases">
        <title>Genome insight into feeding habits of ladybird beetles.</title>
        <authorList>
            <person name="Li H.-S."/>
            <person name="Huang Y.-H."/>
            <person name="Pang H."/>
        </authorList>
    </citation>
    <scope>NUCLEOTIDE SEQUENCE [LARGE SCALE GENOMIC DNA]</scope>
    <source>
        <strain evidence="2">SYSU_2023b</strain>
        <tissue evidence="2">Whole body</tissue>
    </source>
</reference>
<feature type="compositionally biased region" description="Low complexity" evidence="1">
    <location>
        <begin position="51"/>
        <end position="63"/>
    </location>
</feature>
<name>A0AAW1V5G0_9CUCU</name>